<accession>A0ABR2G7F6</accession>
<name>A0ABR2G7F6_9ROSI</name>
<proteinExistence type="predicted"/>
<keyword evidence="2" id="KW-1185">Reference proteome</keyword>
<organism evidence="1 2">
    <name type="scientific">Hibiscus sabdariffa</name>
    <name type="common">roselle</name>
    <dbReference type="NCBI Taxonomy" id="183260"/>
    <lineage>
        <taxon>Eukaryota</taxon>
        <taxon>Viridiplantae</taxon>
        <taxon>Streptophyta</taxon>
        <taxon>Embryophyta</taxon>
        <taxon>Tracheophyta</taxon>
        <taxon>Spermatophyta</taxon>
        <taxon>Magnoliopsida</taxon>
        <taxon>eudicotyledons</taxon>
        <taxon>Gunneridae</taxon>
        <taxon>Pentapetalae</taxon>
        <taxon>rosids</taxon>
        <taxon>malvids</taxon>
        <taxon>Malvales</taxon>
        <taxon>Malvaceae</taxon>
        <taxon>Malvoideae</taxon>
        <taxon>Hibiscus</taxon>
    </lineage>
</organism>
<dbReference type="EMBL" id="JBBPBM010000002">
    <property type="protein sequence ID" value="KAK8596195.1"/>
    <property type="molecule type" value="Genomic_DNA"/>
</dbReference>
<evidence type="ECO:0000313" key="1">
    <source>
        <dbReference type="EMBL" id="KAK8596195.1"/>
    </source>
</evidence>
<reference evidence="1 2" key="1">
    <citation type="journal article" date="2024" name="G3 (Bethesda)">
        <title>Genome assembly of Hibiscus sabdariffa L. provides insights into metabolisms of medicinal natural products.</title>
        <authorList>
            <person name="Kim T."/>
        </authorList>
    </citation>
    <scope>NUCLEOTIDE SEQUENCE [LARGE SCALE GENOMIC DNA]</scope>
    <source>
        <strain evidence="1">TK-2024</strain>
        <tissue evidence="1">Old leaves</tissue>
    </source>
</reference>
<gene>
    <name evidence="1" type="ORF">V6N12_064694</name>
</gene>
<protein>
    <submittedName>
        <fullName evidence="1">Uncharacterized protein</fullName>
    </submittedName>
</protein>
<comment type="caution">
    <text evidence="1">The sequence shown here is derived from an EMBL/GenBank/DDBJ whole genome shotgun (WGS) entry which is preliminary data.</text>
</comment>
<evidence type="ECO:0000313" key="2">
    <source>
        <dbReference type="Proteomes" id="UP001472677"/>
    </source>
</evidence>
<dbReference type="Proteomes" id="UP001472677">
    <property type="component" value="Unassembled WGS sequence"/>
</dbReference>
<sequence length="84" mass="8817">MPDVHLSNLVLVSASPQPGDSVVPSTLEYIVVEQTFANSSMHGDIAGTLSLPVLEHIDSTAVPVDNNNELPAACDDLSPSFSLE</sequence>